<dbReference type="RefSeq" id="WP_109627383.1">
    <property type="nucleotide sequence ID" value="NZ_JANKBI010000006.1"/>
</dbReference>
<comment type="caution">
    <text evidence="4">The sequence shown here is derived from an EMBL/GenBank/DDBJ whole genome shotgun (WGS) entry which is preliminary data.</text>
</comment>
<dbReference type="Gene3D" id="3.40.50.1700">
    <property type="entry name" value="Glycoside hydrolase family 3 C-terminal domain"/>
    <property type="match status" value="1"/>
</dbReference>
<sequence length="860" mass="94710">MQLKTRTFTGTTSDGVTSRELANRKLARRAAAEGFVLLKNEGHFLPVEKNSKIALYGAGAVKTIKGGTGSGDVNERDCVSICQGMKQAGFIITSEKWLDSYAALYDQARLEWKEAIMKRVEEYDGNFFRAYSSIPFTMPCGSPLDMEAARADDADTAVFVLSRIAGENKDRHDEAGDYYITEEEKALLSQVSEAYENIVLVINTGGLVDLAFTEEFTNIRSILQFMQAGQEGGSAFADVITGEVTPSGKMTDSWAMTYGDYPNSCTFSYKNGNTDTEKYEEGIYVGYRYFDTFDIPVRYCFGYGLSYTEFDICPGSITVDGMGTEKPEVTARAAVKNNGSQYSGREVVQVYVSCPQGRLPKEYRRLAGFGKTRLLKPQETQDMKITFPLYQLASYSEERSAWILEAGTYGIWTGNSLNDARLAGTLTLDEDAVMVQCSHICELKEELKELVPDEAKMRAKEEKWLKEAESLKVQNIAIKAEDILTETVEYSSIPDEFSGRAGEIVNTLSEEQLIQLATGDPGKGQGNALGSAGLTVPGAAAETSGAAALEPWNVASMVLADGPAGLRLNKTYQVVDGKIKQEDFLKSFEGGFFAPESEKEGTTYYQFCTAIPVGTLLAQTWDTELVNEIGEMIGHEMELFNVTLWLAPGMNIHRNPLCGRNFEYYSEDPLLAGIMASAMTLGVQKVPGCGTTIKHFACNNQEDNRMGSDSVLSERTLREIYLKGFEIAVKNAQPMSMMTSYNMINGVHAANSYDICTKAARDEWGFAGAIMTDWTTTTDSTRGICTAAGCMRAGNDMVMPGVPEDHDNIRAELKDGTLDIRWLKKCICNTVNLALQSNQYEGAVSYLDQFEGLDTYMKAR</sequence>
<dbReference type="GO" id="GO:0004553">
    <property type="term" value="F:hydrolase activity, hydrolyzing O-glycosyl compounds"/>
    <property type="evidence" value="ECO:0007669"/>
    <property type="project" value="InterPro"/>
</dbReference>
<dbReference type="Gene3D" id="2.60.40.10">
    <property type="entry name" value="Immunoglobulins"/>
    <property type="match status" value="1"/>
</dbReference>
<dbReference type="AlphaFoldDB" id="A0AB73T281"/>
<protein>
    <submittedName>
        <fullName evidence="4">Beta-glucosidase</fullName>
    </submittedName>
</protein>
<dbReference type="PANTHER" id="PTHR42715">
    <property type="entry name" value="BETA-GLUCOSIDASE"/>
    <property type="match status" value="1"/>
</dbReference>
<dbReference type="InterPro" id="IPR036881">
    <property type="entry name" value="Glyco_hydro_3_C_sf"/>
</dbReference>
<dbReference type="InterPro" id="IPR050288">
    <property type="entry name" value="Cellulose_deg_GH3"/>
</dbReference>
<dbReference type="GO" id="GO:0005975">
    <property type="term" value="P:carbohydrate metabolic process"/>
    <property type="evidence" value="ECO:0007669"/>
    <property type="project" value="InterPro"/>
</dbReference>
<dbReference type="PANTHER" id="PTHR42715:SF10">
    <property type="entry name" value="BETA-GLUCOSIDASE"/>
    <property type="match status" value="1"/>
</dbReference>
<keyword evidence="2" id="KW-0378">Hydrolase</keyword>
<evidence type="ECO:0000259" key="3">
    <source>
        <dbReference type="SMART" id="SM01217"/>
    </source>
</evidence>
<organism evidence="4 5">
    <name type="scientific">Murimonas intestini</name>
    <dbReference type="NCBI Taxonomy" id="1337051"/>
    <lineage>
        <taxon>Bacteria</taxon>
        <taxon>Bacillati</taxon>
        <taxon>Bacillota</taxon>
        <taxon>Clostridia</taxon>
        <taxon>Lachnospirales</taxon>
        <taxon>Lachnospiraceae</taxon>
        <taxon>Murimonas</taxon>
    </lineage>
</organism>
<dbReference type="EMBL" id="QGGY01000008">
    <property type="protein sequence ID" value="PWJ74694.1"/>
    <property type="molecule type" value="Genomic_DNA"/>
</dbReference>
<dbReference type="InterPro" id="IPR036962">
    <property type="entry name" value="Glyco_hydro_3_N_sf"/>
</dbReference>
<reference evidence="4 5" key="1">
    <citation type="submission" date="2018-05" db="EMBL/GenBank/DDBJ databases">
        <authorList>
            <person name="Goeker M."/>
            <person name="Huntemann M."/>
            <person name="Clum A."/>
            <person name="Pillay M."/>
            <person name="Palaniappan K."/>
            <person name="Varghese N."/>
            <person name="Mikhailova N."/>
            <person name="Stamatis D."/>
            <person name="Reddy T."/>
            <person name="Daum C."/>
            <person name="Shapiro N."/>
            <person name="Ivanova N."/>
            <person name="Kyrpides N."/>
            <person name="Woyke T."/>
        </authorList>
    </citation>
    <scope>NUCLEOTIDE SEQUENCE [LARGE SCALE GENOMIC DNA]</scope>
    <source>
        <strain evidence="4 5">DSM 26524</strain>
    </source>
</reference>
<dbReference type="Pfam" id="PF14310">
    <property type="entry name" value="Fn3-like"/>
    <property type="match status" value="1"/>
</dbReference>
<dbReference type="Proteomes" id="UP000245412">
    <property type="component" value="Unassembled WGS sequence"/>
</dbReference>
<dbReference type="InterPro" id="IPR001764">
    <property type="entry name" value="Glyco_hydro_3_N"/>
</dbReference>
<evidence type="ECO:0000256" key="1">
    <source>
        <dbReference type="ARBA" id="ARBA00005336"/>
    </source>
</evidence>
<dbReference type="PRINTS" id="PR00133">
    <property type="entry name" value="GLHYDRLASE3"/>
</dbReference>
<dbReference type="Gene3D" id="3.20.20.300">
    <property type="entry name" value="Glycoside hydrolase, family 3, N-terminal domain"/>
    <property type="match status" value="1"/>
</dbReference>
<feature type="domain" description="Fibronectin type III-like" evidence="3">
    <location>
        <begin position="346"/>
        <end position="417"/>
    </location>
</feature>
<dbReference type="SMART" id="SM01217">
    <property type="entry name" value="Fn3_like"/>
    <property type="match status" value="1"/>
</dbReference>
<dbReference type="SUPFAM" id="SSF51445">
    <property type="entry name" value="(Trans)glycosidases"/>
    <property type="match status" value="1"/>
</dbReference>
<dbReference type="Pfam" id="PF00933">
    <property type="entry name" value="Glyco_hydro_3"/>
    <property type="match status" value="1"/>
</dbReference>
<evidence type="ECO:0000313" key="4">
    <source>
        <dbReference type="EMBL" id="PWJ74694.1"/>
    </source>
</evidence>
<dbReference type="Pfam" id="PF01915">
    <property type="entry name" value="Glyco_hydro_3_C"/>
    <property type="match status" value="1"/>
</dbReference>
<name>A0AB73T281_9FIRM</name>
<dbReference type="InterPro" id="IPR026891">
    <property type="entry name" value="Fn3-like"/>
</dbReference>
<evidence type="ECO:0000313" key="5">
    <source>
        <dbReference type="Proteomes" id="UP000245412"/>
    </source>
</evidence>
<gene>
    <name evidence="4" type="ORF">C7383_108124</name>
</gene>
<dbReference type="InterPro" id="IPR017853">
    <property type="entry name" value="GH"/>
</dbReference>
<dbReference type="InterPro" id="IPR013783">
    <property type="entry name" value="Ig-like_fold"/>
</dbReference>
<dbReference type="InterPro" id="IPR002772">
    <property type="entry name" value="Glyco_hydro_3_C"/>
</dbReference>
<comment type="similarity">
    <text evidence="1">Belongs to the glycosyl hydrolase 3 family.</text>
</comment>
<keyword evidence="5" id="KW-1185">Reference proteome</keyword>
<evidence type="ECO:0000256" key="2">
    <source>
        <dbReference type="ARBA" id="ARBA00022801"/>
    </source>
</evidence>
<proteinExistence type="inferred from homology"/>
<accession>A0AB73T281</accession>
<dbReference type="SUPFAM" id="SSF52279">
    <property type="entry name" value="Beta-D-glucan exohydrolase, C-terminal domain"/>
    <property type="match status" value="1"/>
</dbReference>